<comment type="subcellular location">
    <subcellularLocation>
        <location evidence="1">Endoplasmic reticulum membrane</location>
        <topology evidence="1">Multi-pass membrane protein</topology>
    </subcellularLocation>
</comment>
<sequence length="176" mass="20570">MESIWKSGGDPSAWHLIVAVYFSFAFVAARFLLDRYVFRLCIFVSRLSLKLIYMCQCGFYMYSIGALFLWETRREGFLCDDVSSYCDRDPDCIFIYHKFDSSQLCTLPYRFFRIGAVILALHDAIDVFMEASKIFKYAEIELGESVSFGLFALSWLVLTLIYFPFWVIRASRFVSK</sequence>
<comment type="caution">
    <text evidence="7">The sequence shown here is derived from an EMBL/GenBank/DDBJ whole genome shotgun (WGS) entry which is preliminary data.</text>
</comment>
<protein>
    <submittedName>
        <fullName evidence="7">LAG1 longevity assurance homolog 2</fullName>
    </submittedName>
</protein>
<dbReference type="PANTHER" id="PTHR12560:SF0">
    <property type="entry name" value="LD18904P"/>
    <property type="match status" value="1"/>
</dbReference>
<evidence type="ECO:0000256" key="4">
    <source>
        <dbReference type="ARBA" id="ARBA00023136"/>
    </source>
</evidence>
<evidence type="ECO:0000256" key="1">
    <source>
        <dbReference type="ARBA" id="ARBA00004477"/>
    </source>
</evidence>
<dbReference type="GO" id="GO:0046513">
    <property type="term" value="P:ceramide biosynthetic process"/>
    <property type="evidence" value="ECO:0007669"/>
    <property type="project" value="InterPro"/>
</dbReference>
<dbReference type="OrthoDB" id="1702748at2759"/>
<feature type="transmembrane region" description="Helical" evidence="5">
    <location>
        <begin position="51"/>
        <end position="70"/>
    </location>
</feature>
<gene>
    <name evidence="7" type="ORF">STAS_34367</name>
</gene>
<feature type="domain" description="TLC" evidence="6">
    <location>
        <begin position="13"/>
        <end position="174"/>
    </location>
</feature>
<dbReference type="InterPro" id="IPR006634">
    <property type="entry name" value="TLC-dom"/>
</dbReference>
<proteinExistence type="predicted"/>
<evidence type="ECO:0000259" key="6">
    <source>
        <dbReference type="Pfam" id="PF03798"/>
    </source>
</evidence>
<organism evidence="7 8">
    <name type="scientific">Striga asiatica</name>
    <name type="common">Asiatic witchweed</name>
    <name type="synonym">Buchnera asiatica</name>
    <dbReference type="NCBI Taxonomy" id="4170"/>
    <lineage>
        <taxon>Eukaryota</taxon>
        <taxon>Viridiplantae</taxon>
        <taxon>Streptophyta</taxon>
        <taxon>Embryophyta</taxon>
        <taxon>Tracheophyta</taxon>
        <taxon>Spermatophyta</taxon>
        <taxon>Magnoliopsida</taxon>
        <taxon>eudicotyledons</taxon>
        <taxon>Gunneridae</taxon>
        <taxon>Pentapetalae</taxon>
        <taxon>asterids</taxon>
        <taxon>lamiids</taxon>
        <taxon>Lamiales</taxon>
        <taxon>Orobanchaceae</taxon>
        <taxon>Buchnereae</taxon>
        <taxon>Striga</taxon>
    </lineage>
</organism>
<feature type="transmembrane region" description="Helical" evidence="5">
    <location>
        <begin position="12"/>
        <end position="31"/>
    </location>
</feature>
<keyword evidence="2 5" id="KW-0812">Transmembrane</keyword>
<keyword evidence="8" id="KW-1185">Reference proteome</keyword>
<reference evidence="8" key="1">
    <citation type="journal article" date="2019" name="Curr. Biol.">
        <title>Genome Sequence of Striga asiatica Provides Insight into the Evolution of Plant Parasitism.</title>
        <authorList>
            <person name="Yoshida S."/>
            <person name="Kim S."/>
            <person name="Wafula E.K."/>
            <person name="Tanskanen J."/>
            <person name="Kim Y.M."/>
            <person name="Honaas L."/>
            <person name="Yang Z."/>
            <person name="Spallek T."/>
            <person name="Conn C.E."/>
            <person name="Ichihashi Y."/>
            <person name="Cheong K."/>
            <person name="Cui S."/>
            <person name="Der J.P."/>
            <person name="Gundlach H."/>
            <person name="Jiao Y."/>
            <person name="Hori C."/>
            <person name="Ishida J.K."/>
            <person name="Kasahara H."/>
            <person name="Kiba T."/>
            <person name="Kim M.S."/>
            <person name="Koo N."/>
            <person name="Laohavisit A."/>
            <person name="Lee Y.H."/>
            <person name="Lumba S."/>
            <person name="McCourt P."/>
            <person name="Mortimer J.C."/>
            <person name="Mutuku J.M."/>
            <person name="Nomura T."/>
            <person name="Sasaki-Sekimoto Y."/>
            <person name="Seto Y."/>
            <person name="Wang Y."/>
            <person name="Wakatake T."/>
            <person name="Sakakibara H."/>
            <person name="Demura T."/>
            <person name="Yamaguchi S."/>
            <person name="Yoneyama K."/>
            <person name="Manabe R.I."/>
            <person name="Nelson D.C."/>
            <person name="Schulman A.H."/>
            <person name="Timko M.P."/>
            <person name="dePamphilis C.W."/>
            <person name="Choi D."/>
            <person name="Shirasu K."/>
        </authorList>
    </citation>
    <scope>NUCLEOTIDE SEQUENCE [LARGE SCALE GENOMIC DNA]</scope>
    <source>
        <strain evidence="8">cv. UVA1</strain>
    </source>
</reference>
<evidence type="ECO:0000256" key="2">
    <source>
        <dbReference type="ARBA" id="ARBA00022692"/>
    </source>
</evidence>
<dbReference type="Proteomes" id="UP000325081">
    <property type="component" value="Unassembled WGS sequence"/>
</dbReference>
<dbReference type="InterPro" id="IPR016439">
    <property type="entry name" value="Lag1/Lac1-like"/>
</dbReference>
<dbReference type="GO" id="GO:0050291">
    <property type="term" value="F:sphingosine N-acyltransferase activity"/>
    <property type="evidence" value="ECO:0007669"/>
    <property type="project" value="InterPro"/>
</dbReference>
<dbReference type="EMBL" id="BKCP01012737">
    <property type="protein sequence ID" value="GER56635.1"/>
    <property type="molecule type" value="Genomic_DNA"/>
</dbReference>
<dbReference type="GO" id="GO:0005789">
    <property type="term" value="C:endoplasmic reticulum membrane"/>
    <property type="evidence" value="ECO:0007669"/>
    <property type="project" value="UniProtKB-SubCell"/>
</dbReference>
<evidence type="ECO:0000256" key="3">
    <source>
        <dbReference type="ARBA" id="ARBA00022989"/>
    </source>
</evidence>
<accession>A0A5A7RHF0</accession>
<evidence type="ECO:0000313" key="7">
    <source>
        <dbReference type="EMBL" id="GER56635.1"/>
    </source>
</evidence>
<evidence type="ECO:0000313" key="8">
    <source>
        <dbReference type="Proteomes" id="UP000325081"/>
    </source>
</evidence>
<dbReference type="PANTHER" id="PTHR12560">
    <property type="entry name" value="LONGEVITY ASSURANCE FACTOR 1 LAG1"/>
    <property type="match status" value="1"/>
</dbReference>
<dbReference type="AlphaFoldDB" id="A0A5A7RHF0"/>
<keyword evidence="3 5" id="KW-1133">Transmembrane helix</keyword>
<dbReference type="Pfam" id="PF03798">
    <property type="entry name" value="TRAM_LAG1_CLN8"/>
    <property type="match status" value="1"/>
</dbReference>
<name>A0A5A7RHF0_STRAF</name>
<keyword evidence="4 5" id="KW-0472">Membrane</keyword>
<evidence type="ECO:0000256" key="5">
    <source>
        <dbReference type="SAM" id="Phobius"/>
    </source>
</evidence>
<feature type="transmembrane region" description="Helical" evidence="5">
    <location>
        <begin position="146"/>
        <end position="168"/>
    </location>
</feature>